<name>A0A6F8YT69_9ACTN</name>
<gene>
    <name evidence="2" type="ORF">Psuf_066630</name>
</gene>
<evidence type="ECO:0000259" key="1">
    <source>
        <dbReference type="PROSITE" id="PS51186"/>
    </source>
</evidence>
<evidence type="ECO:0000313" key="3">
    <source>
        <dbReference type="Proteomes" id="UP000503011"/>
    </source>
</evidence>
<dbReference type="GO" id="GO:0005737">
    <property type="term" value="C:cytoplasm"/>
    <property type="evidence" value="ECO:0007669"/>
    <property type="project" value="TreeGrafter"/>
</dbReference>
<reference evidence="2 3" key="2">
    <citation type="submission" date="2020-03" db="EMBL/GenBank/DDBJ databases">
        <authorList>
            <person name="Ichikawa N."/>
            <person name="Kimura A."/>
            <person name="Kitahashi Y."/>
            <person name="Uohara A."/>
        </authorList>
    </citation>
    <scope>NUCLEOTIDE SEQUENCE [LARGE SCALE GENOMIC DNA]</scope>
    <source>
        <strain evidence="2 3">NBRC 105367</strain>
    </source>
</reference>
<organism evidence="2 3">
    <name type="scientific">Phytohabitans suffuscus</name>
    <dbReference type="NCBI Taxonomy" id="624315"/>
    <lineage>
        <taxon>Bacteria</taxon>
        <taxon>Bacillati</taxon>
        <taxon>Actinomycetota</taxon>
        <taxon>Actinomycetes</taxon>
        <taxon>Micromonosporales</taxon>
        <taxon>Micromonosporaceae</taxon>
    </lineage>
</organism>
<dbReference type="Pfam" id="PF13302">
    <property type="entry name" value="Acetyltransf_3"/>
    <property type="match status" value="1"/>
</dbReference>
<dbReference type="PANTHER" id="PTHR43441:SF2">
    <property type="entry name" value="FAMILY ACETYLTRANSFERASE, PUTATIVE (AFU_ORTHOLOGUE AFUA_7G00850)-RELATED"/>
    <property type="match status" value="1"/>
</dbReference>
<dbReference type="AlphaFoldDB" id="A0A6F8YT69"/>
<protein>
    <recommendedName>
        <fullName evidence="1">N-acetyltransferase domain-containing protein</fullName>
    </recommendedName>
</protein>
<dbReference type="GO" id="GO:1990189">
    <property type="term" value="F:protein N-terminal-serine acetyltransferase activity"/>
    <property type="evidence" value="ECO:0007669"/>
    <property type="project" value="TreeGrafter"/>
</dbReference>
<dbReference type="InterPro" id="IPR051908">
    <property type="entry name" value="Ribosomal_N-acetyltransferase"/>
</dbReference>
<dbReference type="KEGG" id="psuu:Psuf_066630"/>
<reference evidence="2 3" key="1">
    <citation type="submission" date="2020-03" db="EMBL/GenBank/DDBJ databases">
        <title>Whole genome shotgun sequence of Phytohabitans suffuscus NBRC 105367.</title>
        <authorList>
            <person name="Komaki H."/>
            <person name="Tamura T."/>
        </authorList>
    </citation>
    <scope>NUCLEOTIDE SEQUENCE [LARGE SCALE GENOMIC DNA]</scope>
    <source>
        <strain evidence="2 3">NBRC 105367</strain>
    </source>
</reference>
<dbReference type="SUPFAM" id="SSF55729">
    <property type="entry name" value="Acyl-CoA N-acyltransferases (Nat)"/>
    <property type="match status" value="1"/>
</dbReference>
<dbReference type="InterPro" id="IPR000182">
    <property type="entry name" value="GNAT_dom"/>
</dbReference>
<dbReference type="Gene3D" id="3.40.630.30">
    <property type="match status" value="1"/>
</dbReference>
<feature type="domain" description="N-acetyltransferase" evidence="1">
    <location>
        <begin position="7"/>
        <end position="171"/>
    </location>
</feature>
<sequence length="184" mass="21228">MLRGTVVTLRPVREDDLAELYAHHVDIDNRGEYFPRGIVAQTRFVKEFHESGFWTKDEGMLVIVNPDAQIIGHIEFFKTVNYLAEYELSYILYGTEHRRQGAMTEAVTLMVRYLFETKPMNRIRLVIHPGNTASRRIAEKCGFRPEGTARGAWYNAGRYQDVEIYAILHHDVIGRSRPDQAAEA</sequence>
<dbReference type="InterPro" id="IPR016181">
    <property type="entry name" value="Acyl_CoA_acyltransferase"/>
</dbReference>
<dbReference type="RefSeq" id="WP_173161202.1">
    <property type="nucleotide sequence ID" value="NZ_AP022871.1"/>
</dbReference>
<dbReference type="Proteomes" id="UP000503011">
    <property type="component" value="Chromosome"/>
</dbReference>
<evidence type="ECO:0000313" key="2">
    <source>
        <dbReference type="EMBL" id="BCB89350.1"/>
    </source>
</evidence>
<dbReference type="GO" id="GO:0008999">
    <property type="term" value="F:protein-N-terminal-alanine acetyltransferase activity"/>
    <property type="evidence" value="ECO:0007669"/>
    <property type="project" value="TreeGrafter"/>
</dbReference>
<dbReference type="PROSITE" id="PS51186">
    <property type="entry name" value="GNAT"/>
    <property type="match status" value="1"/>
</dbReference>
<accession>A0A6F8YT69</accession>
<keyword evidence="3" id="KW-1185">Reference proteome</keyword>
<proteinExistence type="predicted"/>
<dbReference type="EMBL" id="AP022871">
    <property type="protein sequence ID" value="BCB89350.1"/>
    <property type="molecule type" value="Genomic_DNA"/>
</dbReference>
<dbReference type="PANTHER" id="PTHR43441">
    <property type="entry name" value="RIBOSOMAL-PROTEIN-SERINE ACETYLTRANSFERASE"/>
    <property type="match status" value="1"/>
</dbReference>